<evidence type="ECO:0000313" key="7">
    <source>
        <dbReference type="Proteomes" id="UP000708208"/>
    </source>
</evidence>
<sequence length="424" mass="49467">MTASFLLITNLVRNGAKIEWEHILIFLITMMFIKICCSGLNYQRQRLCCLLNGEGMISPGDWVELENVRYHFIHAVTWLSQWRSRNLRKIKYNFLEKASVKASNVIPANKLKDRVLLGEGTFGQIFKAQWEKKDGDDEDKFETVAVKIYKKATKAEVLTEGRYLMTLEDPNIVRLIGLVLRCDNHWLVMEYLPDGDLRSYIIRVGGICGNGMMKIAWGIARGMSYLHDRNIVHGDLAARNCLVMGRDYEVKVGDFGCYYSSNKYCYYDYDVDGSCPVRWMSPENLPYEFSRYGNFFRKKPSKSIDGDVWSFGIVLFELWSRGQNPFDELSNYRACKAILEGKKPNHYYSINMRRRIWDIMHSCWQFQQSYRPSFETIIRHFYKIAGFRAPGDDSEYITGNGNVKGRRSRYTQFPDIPYFGGKCY</sequence>
<keyword evidence="4" id="KW-0812">Transmembrane</keyword>
<dbReference type="PANTHER" id="PTHR24416">
    <property type="entry name" value="TYROSINE-PROTEIN KINASE RECEPTOR"/>
    <property type="match status" value="1"/>
</dbReference>
<proteinExistence type="predicted"/>
<dbReference type="PROSITE" id="PS50011">
    <property type="entry name" value="PROTEIN_KINASE_DOM"/>
    <property type="match status" value="1"/>
</dbReference>
<dbReference type="InterPro" id="IPR001245">
    <property type="entry name" value="Ser-Thr/Tyr_kinase_cat_dom"/>
</dbReference>
<evidence type="ECO:0000256" key="3">
    <source>
        <dbReference type="PROSITE-ProRule" id="PRU10141"/>
    </source>
</evidence>
<evidence type="ECO:0000256" key="4">
    <source>
        <dbReference type="SAM" id="Phobius"/>
    </source>
</evidence>
<dbReference type="GO" id="GO:0007169">
    <property type="term" value="P:cell surface receptor protein tyrosine kinase signaling pathway"/>
    <property type="evidence" value="ECO:0007669"/>
    <property type="project" value="TreeGrafter"/>
</dbReference>
<name>A0A8J2P1S2_9HEXA</name>
<dbReference type="EMBL" id="CAJVCH010088423">
    <property type="protein sequence ID" value="CAG7722341.1"/>
    <property type="molecule type" value="Genomic_DNA"/>
</dbReference>
<keyword evidence="7" id="KW-1185">Reference proteome</keyword>
<dbReference type="PROSITE" id="PS00107">
    <property type="entry name" value="PROTEIN_KINASE_ATP"/>
    <property type="match status" value="1"/>
</dbReference>
<dbReference type="InterPro" id="IPR050122">
    <property type="entry name" value="RTK"/>
</dbReference>
<reference evidence="6" key="1">
    <citation type="submission" date="2021-06" db="EMBL/GenBank/DDBJ databases">
        <authorList>
            <person name="Hodson N. C."/>
            <person name="Mongue J. A."/>
            <person name="Jaron S. K."/>
        </authorList>
    </citation>
    <scope>NUCLEOTIDE SEQUENCE</scope>
</reference>
<dbReference type="InterPro" id="IPR008266">
    <property type="entry name" value="Tyr_kinase_AS"/>
</dbReference>
<dbReference type="PROSITE" id="PS00109">
    <property type="entry name" value="PROTEIN_KINASE_TYR"/>
    <property type="match status" value="1"/>
</dbReference>
<keyword evidence="4" id="KW-1133">Transmembrane helix</keyword>
<evidence type="ECO:0000256" key="2">
    <source>
        <dbReference type="ARBA" id="ARBA00051243"/>
    </source>
</evidence>
<dbReference type="GO" id="GO:0005524">
    <property type="term" value="F:ATP binding"/>
    <property type="evidence" value="ECO:0007669"/>
    <property type="project" value="UniProtKB-UniRule"/>
</dbReference>
<comment type="caution">
    <text evidence="6">The sequence shown here is derived from an EMBL/GenBank/DDBJ whole genome shotgun (WGS) entry which is preliminary data.</text>
</comment>
<evidence type="ECO:0000259" key="5">
    <source>
        <dbReference type="PROSITE" id="PS50011"/>
    </source>
</evidence>
<dbReference type="Proteomes" id="UP000708208">
    <property type="component" value="Unassembled WGS sequence"/>
</dbReference>
<protein>
    <recommendedName>
        <fullName evidence="5">Protein kinase domain-containing protein</fullName>
    </recommendedName>
</protein>
<gene>
    <name evidence="6" type="ORF">AFUS01_LOCUS11482</name>
</gene>
<evidence type="ECO:0000256" key="1">
    <source>
        <dbReference type="ARBA" id="ARBA00004167"/>
    </source>
</evidence>
<feature type="binding site" evidence="3">
    <location>
        <position position="147"/>
    </location>
    <ligand>
        <name>ATP</name>
        <dbReference type="ChEBI" id="CHEBI:30616"/>
    </ligand>
</feature>
<dbReference type="GO" id="GO:0043235">
    <property type="term" value="C:receptor complex"/>
    <property type="evidence" value="ECO:0007669"/>
    <property type="project" value="TreeGrafter"/>
</dbReference>
<evidence type="ECO:0000313" key="6">
    <source>
        <dbReference type="EMBL" id="CAG7722341.1"/>
    </source>
</evidence>
<dbReference type="GO" id="GO:0005886">
    <property type="term" value="C:plasma membrane"/>
    <property type="evidence" value="ECO:0007669"/>
    <property type="project" value="TreeGrafter"/>
</dbReference>
<comment type="catalytic activity">
    <reaction evidence="2">
        <text>L-tyrosyl-[protein] + ATP = O-phospho-L-tyrosyl-[protein] + ADP + H(+)</text>
        <dbReference type="Rhea" id="RHEA:10596"/>
        <dbReference type="Rhea" id="RHEA-COMP:10136"/>
        <dbReference type="Rhea" id="RHEA-COMP:20101"/>
        <dbReference type="ChEBI" id="CHEBI:15378"/>
        <dbReference type="ChEBI" id="CHEBI:30616"/>
        <dbReference type="ChEBI" id="CHEBI:46858"/>
        <dbReference type="ChEBI" id="CHEBI:61978"/>
        <dbReference type="ChEBI" id="CHEBI:456216"/>
        <dbReference type="EC" id="2.7.10.1"/>
    </reaction>
</comment>
<keyword evidence="4" id="KW-0472">Membrane</keyword>
<dbReference type="PANTHER" id="PTHR24416:SF611">
    <property type="entry name" value="TYROSINE-PROTEIN KINASE TRANSMEMBRANE RECEPTOR ROR"/>
    <property type="match status" value="1"/>
</dbReference>
<dbReference type="InterPro" id="IPR000719">
    <property type="entry name" value="Prot_kinase_dom"/>
</dbReference>
<dbReference type="GO" id="GO:0004714">
    <property type="term" value="F:transmembrane receptor protein tyrosine kinase activity"/>
    <property type="evidence" value="ECO:0007669"/>
    <property type="project" value="UniProtKB-EC"/>
</dbReference>
<dbReference type="AlphaFoldDB" id="A0A8J2P1S2"/>
<organism evidence="6 7">
    <name type="scientific">Allacma fusca</name>
    <dbReference type="NCBI Taxonomy" id="39272"/>
    <lineage>
        <taxon>Eukaryota</taxon>
        <taxon>Metazoa</taxon>
        <taxon>Ecdysozoa</taxon>
        <taxon>Arthropoda</taxon>
        <taxon>Hexapoda</taxon>
        <taxon>Collembola</taxon>
        <taxon>Symphypleona</taxon>
        <taxon>Sminthuridae</taxon>
        <taxon>Allacma</taxon>
    </lineage>
</organism>
<comment type="subcellular location">
    <subcellularLocation>
        <location evidence="1">Membrane</location>
        <topology evidence="1">Single-pass membrane protein</topology>
    </subcellularLocation>
</comment>
<feature type="transmembrane region" description="Helical" evidence="4">
    <location>
        <begin position="23"/>
        <end position="42"/>
    </location>
</feature>
<dbReference type="OrthoDB" id="98077at2759"/>
<dbReference type="Pfam" id="PF07714">
    <property type="entry name" value="PK_Tyr_Ser-Thr"/>
    <property type="match status" value="1"/>
</dbReference>
<keyword evidence="3" id="KW-0547">Nucleotide-binding</keyword>
<dbReference type="InterPro" id="IPR017441">
    <property type="entry name" value="Protein_kinase_ATP_BS"/>
</dbReference>
<keyword evidence="3" id="KW-0067">ATP-binding</keyword>
<feature type="domain" description="Protein kinase" evidence="5">
    <location>
        <begin position="111"/>
        <end position="383"/>
    </location>
</feature>
<accession>A0A8J2P1S2</accession>